<dbReference type="EMBL" id="CP016808">
    <property type="protein sequence ID" value="ANY67570.1"/>
    <property type="molecule type" value="Genomic_DNA"/>
</dbReference>
<keyword evidence="3" id="KW-0624">Polysaccharide degradation</keyword>
<dbReference type="Pfam" id="PF00331">
    <property type="entry name" value="Glyco_hydro_10"/>
    <property type="match status" value="1"/>
</dbReference>
<evidence type="ECO:0000256" key="3">
    <source>
        <dbReference type="ARBA" id="ARBA00023326"/>
    </source>
</evidence>
<dbReference type="InterPro" id="IPR017853">
    <property type="entry name" value="GH"/>
</dbReference>
<organism evidence="5">
    <name type="scientific">Paenibacillus sp. BIHB 4019</name>
    <dbReference type="NCBI Taxonomy" id="1870819"/>
    <lineage>
        <taxon>Bacteria</taxon>
        <taxon>Bacillati</taxon>
        <taxon>Bacillota</taxon>
        <taxon>Bacilli</taxon>
        <taxon>Bacillales</taxon>
        <taxon>Paenibacillaceae</taxon>
        <taxon>Paenibacillus</taxon>
    </lineage>
</organism>
<dbReference type="AlphaFoldDB" id="A0A1B2DIL3"/>
<keyword evidence="2" id="KW-0119">Carbohydrate metabolism</keyword>
<keyword evidence="1" id="KW-0378">Hydrolase</keyword>
<feature type="domain" description="GH10" evidence="4">
    <location>
        <begin position="1"/>
        <end position="70"/>
    </location>
</feature>
<dbReference type="InterPro" id="IPR001000">
    <property type="entry name" value="GH10_dom"/>
</dbReference>
<evidence type="ECO:0000256" key="1">
    <source>
        <dbReference type="ARBA" id="ARBA00022801"/>
    </source>
</evidence>
<evidence type="ECO:0000259" key="4">
    <source>
        <dbReference type="PROSITE" id="PS51760"/>
    </source>
</evidence>
<protein>
    <recommendedName>
        <fullName evidence="4">GH10 domain-containing protein</fullName>
    </recommendedName>
</protein>
<sequence length="70" mass="7695">MEENGEPSANRETLLARMKAHIAAVVGRYKGQIYAWDVVNEAIEDKSGVWLRDSSYLRITDIGDLLGSGG</sequence>
<name>A0A1B2DIL3_9BACL</name>
<dbReference type="GO" id="GO:0000272">
    <property type="term" value="P:polysaccharide catabolic process"/>
    <property type="evidence" value="ECO:0007669"/>
    <property type="project" value="UniProtKB-KW"/>
</dbReference>
<dbReference type="Gene3D" id="3.20.20.80">
    <property type="entry name" value="Glycosidases"/>
    <property type="match status" value="1"/>
</dbReference>
<accession>A0A1B2DIL3</accession>
<dbReference type="PROSITE" id="PS51760">
    <property type="entry name" value="GH10_2"/>
    <property type="match status" value="1"/>
</dbReference>
<gene>
    <name evidence="5" type="ORF">BBD42_14630</name>
</gene>
<evidence type="ECO:0000256" key="2">
    <source>
        <dbReference type="ARBA" id="ARBA00023277"/>
    </source>
</evidence>
<evidence type="ECO:0000313" key="5">
    <source>
        <dbReference type="EMBL" id="ANY67570.1"/>
    </source>
</evidence>
<reference evidence="5" key="1">
    <citation type="submission" date="2016-08" db="EMBL/GenBank/DDBJ databases">
        <title>Complete Genome Seqeunce of Paenibacillus sp. BIHB 4019 from tea rhizoplane.</title>
        <authorList>
            <person name="Thakur R."/>
            <person name="Swarnkar M.K."/>
            <person name="Gulati A."/>
        </authorList>
    </citation>
    <scope>NUCLEOTIDE SEQUENCE [LARGE SCALE GENOMIC DNA]</scope>
    <source>
        <strain evidence="5">BIHB4019</strain>
    </source>
</reference>
<dbReference type="SUPFAM" id="SSF51445">
    <property type="entry name" value="(Trans)glycosidases"/>
    <property type="match status" value="1"/>
</dbReference>
<proteinExistence type="predicted"/>
<dbReference type="GO" id="GO:0004553">
    <property type="term" value="F:hydrolase activity, hydrolyzing O-glycosyl compounds"/>
    <property type="evidence" value="ECO:0007669"/>
    <property type="project" value="InterPro"/>
</dbReference>